<evidence type="ECO:0000313" key="1">
    <source>
        <dbReference type="EMBL" id="ESU42349.1"/>
    </source>
</evidence>
<dbReference type="GO" id="GO:0003743">
    <property type="term" value="F:translation initiation factor activity"/>
    <property type="evidence" value="ECO:0007669"/>
    <property type="project" value="UniProtKB-KW"/>
</dbReference>
<dbReference type="EMBL" id="AHHH01000086">
    <property type="protein sequence ID" value="ESU42349.1"/>
    <property type="molecule type" value="Genomic_DNA"/>
</dbReference>
<reference evidence="1 2" key="2">
    <citation type="journal article" date="2013" name="Genome Biol. Evol.">
        <title>Genome sequencing of Giardia lamblia genotypes A2 and B isolates (DH and GS) and comparative analysis with the genomes of genotypes A1 and E (WB and Pig).</title>
        <authorList>
            <person name="Adam R.D."/>
            <person name="Dahlstrom E.W."/>
            <person name="Martens C.A."/>
            <person name="Bruno D.P."/>
            <person name="Barbian K.D."/>
            <person name="Ricklefs S.M."/>
            <person name="Hernandez M.M."/>
            <person name="Narla N.P."/>
            <person name="Patel R.B."/>
            <person name="Porcella S.F."/>
            <person name="Nash T.E."/>
        </authorList>
    </citation>
    <scope>NUCLEOTIDE SEQUENCE [LARGE SCALE GENOMIC DNA]</scope>
    <source>
        <strain evidence="1 2">GS</strain>
    </source>
</reference>
<dbReference type="Proteomes" id="UP000018040">
    <property type="component" value="Unassembled WGS sequence"/>
</dbReference>
<keyword evidence="1" id="KW-0648">Protein biosynthesis</keyword>
<keyword evidence="1" id="KW-0396">Initiation factor</keyword>
<proteinExistence type="predicted"/>
<accession>V6TUU4</accession>
<reference evidence="2" key="1">
    <citation type="submission" date="2012-02" db="EMBL/GenBank/DDBJ databases">
        <title>Genome sequencing of Giardia lamblia Genotypes A2 and B isolates (DH and GS) and comparative analysis with the genomes of Genotypes A1 and E (WB and Pig).</title>
        <authorList>
            <person name="Adam R."/>
            <person name="Dahlstrom E."/>
            <person name="Martens C."/>
            <person name="Bruno D."/>
            <person name="Barbian K."/>
            <person name="Porcella S.F."/>
            <person name="Nash T."/>
        </authorList>
    </citation>
    <scope>NUCLEOTIDE SEQUENCE</scope>
    <source>
        <strain evidence="2">GS</strain>
    </source>
</reference>
<protein>
    <submittedName>
        <fullName evidence="1">Protein Translation Initiation Factor 2 subunit beta (IF-2b)</fullName>
    </submittedName>
</protein>
<gene>
    <name evidence="1" type="ORF">GSB_154003</name>
</gene>
<evidence type="ECO:0000313" key="2">
    <source>
        <dbReference type="Proteomes" id="UP000018040"/>
    </source>
</evidence>
<sequence length="56" mass="5975">MTFDSSSSFFPLGGISAIKKTLIQAAEFYDKPHSSASALTHQVGIIPPQSQLGIPR</sequence>
<organism evidence="1 2">
    <name type="scientific">Giardia intestinalis</name>
    <name type="common">Giardia lamblia</name>
    <dbReference type="NCBI Taxonomy" id="5741"/>
    <lineage>
        <taxon>Eukaryota</taxon>
        <taxon>Metamonada</taxon>
        <taxon>Diplomonadida</taxon>
        <taxon>Hexamitidae</taxon>
        <taxon>Giardiinae</taxon>
        <taxon>Giardia</taxon>
    </lineage>
</organism>
<comment type="caution">
    <text evidence="1">The sequence shown here is derived from an EMBL/GenBank/DDBJ whole genome shotgun (WGS) entry which is preliminary data.</text>
</comment>
<name>V6TUU4_GIAIN</name>
<dbReference type="AlphaFoldDB" id="V6TUU4"/>